<feature type="region of interest" description="Disordered" evidence="1">
    <location>
        <begin position="75"/>
        <end position="128"/>
    </location>
</feature>
<dbReference type="OrthoDB" id="6610549at2759"/>
<keyword evidence="2" id="KW-0812">Transmembrane</keyword>
<gene>
    <name evidence="3" type="ORF">OSB1V03_LOCUS8669</name>
</gene>
<feature type="compositionally biased region" description="Polar residues" evidence="1">
    <location>
        <begin position="80"/>
        <end position="90"/>
    </location>
</feature>
<keyword evidence="2" id="KW-0472">Membrane</keyword>
<organism evidence="3">
    <name type="scientific">Medioppia subpectinata</name>
    <dbReference type="NCBI Taxonomy" id="1979941"/>
    <lineage>
        <taxon>Eukaryota</taxon>
        <taxon>Metazoa</taxon>
        <taxon>Ecdysozoa</taxon>
        <taxon>Arthropoda</taxon>
        <taxon>Chelicerata</taxon>
        <taxon>Arachnida</taxon>
        <taxon>Acari</taxon>
        <taxon>Acariformes</taxon>
        <taxon>Sarcoptiformes</taxon>
        <taxon>Oribatida</taxon>
        <taxon>Brachypylina</taxon>
        <taxon>Oppioidea</taxon>
        <taxon>Oppiidae</taxon>
        <taxon>Medioppia</taxon>
    </lineage>
</organism>
<dbReference type="AlphaFoldDB" id="A0A7R9KRT7"/>
<evidence type="ECO:0000313" key="4">
    <source>
        <dbReference type="Proteomes" id="UP000759131"/>
    </source>
</evidence>
<feature type="transmembrane region" description="Helical" evidence="2">
    <location>
        <begin position="38"/>
        <end position="59"/>
    </location>
</feature>
<reference evidence="3" key="1">
    <citation type="submission" date="2020-11" db="EMBL/GenBank/DDBJ databases">
        <authorList>
            <person name="Tran Van P."/>
        </authorList>
    </citation>
    <scope>NUCLEOTIDE SEQUENCE</scope>
</reference>
<feature type="compositionally biased region" description="Pro residues" evidence="1">
    <location>
        <begin position="98"/>
        <end position="109"/>
    </location>
</feature>
<dbReference type="EMBL" id="CAJPIZ010005506">
    <property type="protein sequence ID" value="CAG2108677.1"/>
    <property type="molecule type" value="Genomic_DNA"/>
</dbReference>
<evidence type="ECO:0000256" key="1">
    <source>
        <dbReference type="SAM" id="MobiDB-lite"/>
    </source>
</evidence>
<evidence type="ECO:0000313" key="3">
    <source>
        <dbReference type="EMBL" id="CAD7628247.1"/>
    </source>
</evidence>
<proteinExistence type="predicted"/>
<evidence type="ECO:0000256" key="2">
    <source>
        <dbReference type="SAM" id="Phobius"/>
    </source>
</evidence>
<name>A0A7R9KRT7_9ACAR</name>
<keyword evidence="2" id="KW-1133">Transmembrane helix</keyword>
<dbReference type="Proteomes" id="UP000759131">
    <property type="component" value="Unassembled WGS sequence"/>
</dbReference>
<keyword evidence="4" id="KW-1185">Reference proteome</keyword>
<protein>
    <submittedName>
        <fullName evidence="3">Uncharacterized protein</fullName>
    </submittedName>
</protein>
<dbReference type="EMBL" id="OC860081">
    <property type="protein sequence ID" value="CAD7628247.1"/>
    <property type="molecule type" value="Genomic_DNA"/>
</dbReference>
<feature type="compositionally biased region" description="Gly residues" evidence="1">
    <location>
        <begin position="110"/>
        <end position="123"/>
    </location>
</feature>
<accession>A0A7R9KRT7</accession>
<sequence>MFIHDLCSDMIGNANDIPGKEGNGEPAKPKEKYNGSHMLPIMIVLGIMFIGMCVALNLFSRARFRQSRSGIFSKPHLIKFNNSSNSNTASGKKRRSSPPNPNRGPPGPPGAGAVGGGGGGGVGPSTAYTSASISAPDADVAKNGSYISIALES</sequence>